<evidence type="ECO:0000256" key="1">
    <source>
        <dbReference type="SAM" id="MobiDB-lite"/>
    </source>
</evidence>
<feature type="compositionally biased region" description="Acidic residues" evidence="1">
    <location>
        <begin position="351"/>
        <end position="368"/>
    </location>
</feature>
<organism evidence="3 4">
    <name type="scientific">Streblomastix strix</name>
    <dbReference type="NCBI Taxonomy" id="222440"/>
    <lineage>
        <taxon>Eukaryota</taxon>
        <taxon>Metamonada</taxon>
        <taxon>Preaxostyla</taxon>
        <taxon>Oxymonadida</taxon>
        <taxon>Streblomastigidae</taxon>
        <taxon>Streblomastix</taxon>
    </lineage>
</organism>
<feature type="region of interest" description="Disordered" evidence="1">
    <location>
        <begin position="351"/>
        <end position="377"/>
    </location>
</feature>
<reference evidence="3 4" key="1">
    <citation type="submission" date="2019-03" db="EMBL/GenBank/DDBJ databases">
        <title>Single cell metagenomics reveals metabolic interactions within the superorganism composed of flagellate Streblomastix strix and complex community of Bacteroidetes bacteria on its surface.</title>
        <authorList>
            <person name="Treitli S.C."/>
            <person name="Kolisko M."/>
            <person name="Husnik F."/>
            <person name="Keeling P."/>
            <person name="Hampl V."/>
        </authorList>
    </citation>
    <scope>NUCLEOTIDE SEQUENCE [LARGE SCALE GENOMIC DNA]</scope>
    <source>
        <strain evidence="3">ST1C</strain>
    </source>
</reference>
<evidence type="ECO:0000313" key="4">
    <source>
        <dbReference type="Proteomes" id="UP000324800"/>
    </source>
</evidence>
<dbReference type="EMBL" id="SNRW01017814">
    <property type="protein sequence ID" value="KAA6367955.1"/>
    <property type="molecule type" value="Genomic_DNA"/>
</dbReference>
<feature type="transmembrane region" description="Helical" evidence="2">
    <location>
        <begin position="305"/>
        <end position="324"/>
    </location>
</feature>
<name>A0A5J4UED4_9EUKA</name>
<protein>
    <submittedName>
        <fullName evidence="3">Uncharacterized protein</fullName>
    </submittedName>
</protein>
<sequence length="493" mass="54828">MQTVKDKLGDVKQAASNHVEDAKIGVKNKIEDVEDTVANKKDDSKGAVSDNMKKYYNTNKFFFLLRILFIIANFAEVLLGILVFIFALIGLLISPQLATIATRMIISGIGMVTQGLFALAFSSLCFCCKGLNATCLRMTFLSSFTTSFELLFFGGSYLFFEKGWINNAIVNGNKSLFFKLTLDHGGDINTLVSTHFIFLRIAAILCLIGFVVVVICCFLSVFLLKPEYYLKQMPYIEHQIIAVCGTEFIFLGSFFKVLDIYSGSPDPILTTVVVIGSVIDWTFIVINILRIFCKKWHKPMQIIRIILVVIAGLASLACAIVILVKQKDYNSSAHDGIQTLCLEELAKQSVEPDDPVEPEDPEDPEDPEPSINGYGGKWKDRILSKRDYDSIGGQLKSSSLSQYVQEHLSSSFTHLSTKKQIQAENNEVIFAFPVQDKDIMIKNKESGADKCASFIPNVERVYGCNQENATAVGLDEFCANTTITTSIIRMICI</sequence>
<comment type="caution">
    <text evidence="3">The sequence shown here is derived from an EMBL/GenBank/DDBJ whole genome shotgun (WGS) entry which is preliminary data.</text>
</comment>
<feature type="transmembrane region" description="Helical" evidence="2">
    <location>
        <begin position="105"/>
        <end position="128"/>
    </location>
</feature>
<evidence type="ECO:0000256" key="2">
    <source>
        <dbReference type="SAM" id="Phobius"/>
    </source>
</evidence>
<feature type="transmembrane region" description="Helical" evidence="2">
    <location>
        <begin position="140"/>
        <end position="160"/>
    </location>
</feature>
<keyword evidence="2" id="KW-0472">Membrane</keyword>
<dbReference type="Proteomes" id="UP000324800">
    <property type="component" value="Unassembled WGS sequence"/>
</dbReference>
<evidence type="ECO:0000313" key="3">
    <source>
        <dbReference type="EMBL" id="KAA6367955.1"/>
    </source>
</evidence>
<feature type="non-terminal residue" evidence="3">
    <location>
        <position position="493"/>
    </location>
</feature>
<keyword evidence="2" id="KW-0812">Transmembrane</keyword>
<feature type="transmembrane region" description="Helical" evidence="2">
    <location>
        <begin position="61"/>
        <end position="93"/>
    </location>
</feature>
<feature type="transmembrane region" description="Helical" evidence="2">
    <location>
        <begin position="197"/>
        <end position="224"/>
    </location>
</feature>
<gene>
    <name evidence="3" type="ORF">EZS28_036518</name>
</gene>
<keyword evidence="2" id="KW-1133">Transmembrane helix</keyword>
<proteinExistence type="predicted"/>
<accession>A0A5J4UED4</accession>
<dbReference type="AlphaFoldDB" id="A0A5J4UED4"/>
<feature type="transmembrane region" description="Helical" evidence="2">
    <location>
        <begin position="267"/>
        <end position="293"/>
    </location>
</feature>
<feature type="transmembrane region" description="Helical" evidence="2">
    <location>
        <begin position="236"/>
        <end position="255"/>
    </location>
</feature>